<reference evidence="2" key="1">
    <citation type="submission" date="2022-11" db="UniProtKB">
        <authorList>
            <consortium name="WormBaseParasite"/>
        </authorList>
    </citation>
    <scope>IDENTIFICATION</scope>
</reference>
<organism evidence="1 2">
    <name type="scientific">Setaria digitata</name>
    <dbReference type="NCBI Taxonomy" id="48799"/>
    <lineage>
        <taxon>Eukaryota</taxon>
        <taxon>Metazoa</taxon>
        <taxon>Ecdysozoa</taxon>
        <taxon>Nematoda</taxon>
        <taxon>Chromadorea</taxon>
        <taxon>Rhabditida</taxon>
        <taxon>Spirurina</taxon>
        <taxon>Spiruromorpha</taxon>
        <taxon>Filarioidea</taxon>
        <taxon>Setariidae</taxon>
        <taxon>Setaria</taxon>
    </lineage>
</organism>
<dbReference type="AlphaFoldDB" id="A0A915PL28"/>
<keyword evidence="1" id="KW-1185">Reference proteome</keyword>
<accession>A0A915PL28</accession>
<proteinExistence type="predicted"/>
<dbReference type="Proteomes" id="UP000887581">
    <property type="component" value="Unplaced"/>
</dbReference>
<protein>
    <submittedName>
        <fullName evidence="2">Uncharacterized protein</fullName>
    </submittedName>
</protein>
<dbReference type="WBParaSite" id="sdigi.contig159.g5430.t1">
    <property type="protein sequence ID" value="sdigi.contig159.g5430.t1"/>
    <property type="gene ID" value="sdigi.contig159.g5430"/>
</dbReference>
<evidence type="ECO:0000313" key="1">
    <source>
        <dbReference type="Proteomes" id="UP000887581"/>
    </source>
</evidence>
<sequence>MAAENDDAHGKMTLKWIALTDDKNRNCKRIQKRYRLNDRKRLCVILHVNKVNCKRGLIGFEENG</sequence>
<evidence type="ECO:0000313" key="2">
    <source>
        <dbReference type="WBParaSite" id="sdigi.contig159.g5430.t1"/>
    </source>
</evidence>
<name>A0A915PL28_9BILA</name>